<dbReference type="InterPro" id="IPR000719">
    <property type="entry name" value="Prot_kinase_dom"/>
</dbReference>
<accession>A0A6A6ZJ77</accession>
<name>A0A6A6ZJ77_9PLEO</name>
<keyword evidence="2" id="KW-0418">Kinase</keyword>
<organism evidence="2 3">
    <name type="scientific">Ophiobolus disseminans</name>
    <dbReference type="NCBI Taxonomy" id="1469910"/>
    <lineage>
        <taxon>Eukaryota</taxon>
        <taxon>Fungi</taxon>
        <taxon>Dikarya</taxon>
        <taxon>Ascomycota</taxon>
        <taxon>Pezizomycotina</taxon>
        <taxon>Dothideomycetes</taxon>
        <taxon>Pleosporomycetidae</taxon>
        <taxon>Pleosporales</taxon>
        <taxon>Pleosporineae</taxon>
        <taxon>Phaeosphaeriaceae</taxon>
        <taxon>Ophiobolus</taxon>
    </lineage>
</organism>
<reference evidence="2" key="1">
    <citation type="journal article" date="2020" name="Stud. Mycol.">
        <title>101 Dothideomycetes genomes: a test case for predicting lifestyles and emergence of pathogens.</title>
        <authorList>
            <person name="Haridas S."/>
            <person name="Albert R."/>
            <person name="Binder M."/>
            <person name="Bloem J."/>
            <person name="Labutti K."/>
            <person name="Salamov A."/>
            <person name="Andreopoulos B."/>
            <person name="Baker S."/>
            <person name="Barry K."/>
            <person name="Bills G."/>
            <person name="Bluhm B."/>
            <person name="Cannon C."/>
            <person name="Castanera R."/>
            <person name="Culley D."/>
            <person name="Daum C."/>
            <person name="Ezra D."/>
            <person name="Gonzalez J."/>
            <person name="Henrissat B."/>
            <person name="Kuo A."/>
            <person name="Liang C."/>
            <person name="Lipzen A."/>
            <person name="Lutzoni F."/>
            <person name="Magnuson J."/>
            <person name="Mondo S."/>
            <person name="Nolan M."/>
            <person name="Ohm R."/>
            <person name="Pangilinan J."/>
            <person name="Park H.-J."/>
            <person name="Ramirez L."/>
            <person name="Alfaro M."/>
            <person name="Sun H."/>
            <person name="Tritt A."/>
            <person name="Yoshinaga Y."/>
            <person name="Zwiers L.-H."/>
            <person name="Turgeon B."/>
            <person name="Goodwin S."/>
            <person name="Spatafora J."/>
            <person name="Crous P."/>
            <person name="Grigoriev I."/>
        </authorList>
    </citation>
    <scope>NUCLEOTIDE SEQUENCE</scope>
    <source>
        <strain evidence="2">CBS 113818</strain>
    </source>
</reference>
<keyword evidence="2" id="KW-0808">Transferase</keyword>
<dbReference type="Proteomes" id="UP000799424">
    <property type="component" value="Unassembled WGS sequence"/>
</dbReference>
<dbReference type="Pfam" id="PF00069">
    <property type="entry name" value="Pkinase"/>
    <property type="match status" value="1"/>
</dbReference>
<dbReference type="EMBL" id="MU006241">
    <property type="protein sequence ID" value="KAF2820364.1"/>
    <property type="molecule type" value="Genomic_DNA"/>
</dbReference>
<keyword evidence="3" id="KW-1185">Reference proteome</keyword>
<feature type="domain" description="Protein kinase" evidence="1">
    <location>
        <begin position="1"/>
        <end position="264"/>
    </location>
</feature>
<evidence type="ECO:0000259" key="1">
    <source>
        <dbReference type="PROSITE" id="PS50011"/>
    </source>
</evidence>
<protein>
    <submittedName>
        <fullName evidence="2">Kinase-like protein</fullName>
    </submittedName>
</protein>
<dbReference type="InterPro" id="IPR011009">
    <property type="entry name" value="Kinase-like_dom_sf"/>
</dbReference>
<dbReference type="SUPFAM" id="SSF56112">
    <property type="entry name" value="Protein kinase-like (PK-like)"/>
    <property type="match status" value="1"/>
</dbReference>
<evidence type="ECO:0000313" key="2">
    <source>
        <dbReference type="EMBL" id="KAF2820364.1"/>
    </source>
</evidence>
<dbReference type="GO" id="GO:0005524">
    <property type="term" value="F:ATP binding"/>
    <property type="evidence" value="ECO:0007669"/>
    <property type="project" value="InterPro"/>
</dbReference>
<dbReference type="PROSITE" id="PS50011">
    <property type="entry name" value="PROTEIN_KINASE_DOM"/>
    <property type="match status" value="1"/>
</dbReference>
<dbReference type="GO" id="GO:0004672">
    <property type="term" value="F:protein kinase activity"/>
    <property type="evidence" value="ECO:0007669"/>
    <property type="project" value="InterPro"/>
</dbReference>
<dbReference type="Gene3D" id="1.10.510.10">
    <property type="entry name" value="Transferase(Phosphotransferase) domain 1"/>
    <property type="match status" value="1"/>
</dbReference>
<evidence type="ECO:0000313" key="3">
    <source>
        <dbReference type="Proteomes" id="UP000799424"/>
    </source>
</evidence>
<dbReference type="OrthoDB" id="10252171at2759"/>
<sequence>MFSKLVGRSGHEYVYIKELKDEFNNLRFRHHVDTNLEEDTLVYDFFKTDLFQLVEGYLPIPVEARKAILKEVGLALNDMHAKNWIHLDVKPNNVFVKWHVDEKDQFHVERVALGDMDCSLKLRDEILLSAKIGNVMWRSPKGQPGKDIGKPSEVFSFGLLCLYVLTSIQSFHPNFEELKEEGVEPEGVLLYELLAAFGPLPNALLLTGLWNHIAQNEKNEYFEDWSEEVFTNLNREAKRFIRRMTNLDPMKRASMSEIMADPFWQ</sequence>
<proteinExistence type="predicted"/>
<gene>
    <name evidence="2" type="ORF">CC86DRAFT_429070</name>
</gene>
<dbReference type="AlphaFoldDB" id="A0A6A6ZJ77"/>
<dbReference type="PANTHER" id="PTHR24347">
    <property type="entry name" value="SERINE/THREONINE-PROTEIN KINASE"/>
    <property type="match status" value="1"/>
</dbReference>
<dbReference type="SMART" id="SM00220">
    <property type="entry name" value="S_TKc"/>
    <property type="match status" value="1"/>
</dbReference>